<feature type="transmembrane region" description="Helical" evidence="4">
    <location>
        <begin position="169"/>
        <end position="191"/>
    </location>
</feature>
<dbReference type="InterPro" id="IPR018060">
    <property type="entry name" value="HTH_AraC"/>
</dbReference>
<dbReference type="GO" id="GO:0003700">
    <property type="term" value="F:DNA-binding transcription factor activity"/>
    <property type="evidence" value="ECO:0007669"/>
    <property type="project" value="InterPro"/>
</dbReference>
<dbReference type="EMBL" id="CP049057">
    <property type="protein sequence ID" value="QIE60735.1"/>
    <property type="molecule type" value="Genomic_DNA"/>
</dbReference>
<dbReference type="PANTHER" id="PTHR43280:SF2">
    <property type="entry name" value="HTH-TYPE TRANSCRIPTIONAL REGULATOR EXSA"/>
    <property type="match status" value="1"/>
</dbReference>
<feature type="domain" description="HTH araC/xylS-type" evidence="5">
    <location>
        <begin position="243"/>
        <end position="351"/>
    </location>
</feature>
<protein>
    <submittedName>
        <fullName evidence="6">AraC family transcriptional regulator</fullName>
    </submittedName>
</protein>
<dbReference type="PROSITE" id="PS01124">
    <property type="entry name" value="HTH_ARAC_FAMILY_2"/>
    <property type="match status" value="1"/>
</dbReference>
<evidence type="ECO:0000313" key="7">
    <source>
        <dbReference type="Proteomes" id="UP000505306"/>
    </source>
</evidence>
<keyword evidence="4" id="KW-0472">Membrane</keyword>
<feature type="transmembrane region" description="Helical" evidence="4">
    <location>
        <begin position="139"/>
        <end position="157"/>
    </location>
</feature>
<sequence length="356" mass="41384">MIEILRYFIFFYCFLGVFIAGGLFFKNRSPANLMLALFILCFTIEQIDFLYTTSNVVLQYPAYYLFAYPICFLFGPSLWLHIQFVTNPSSQFRWKHLLHLLPFVLFVGFALSPLLAMSGAERMEYTRSHFLTEMMPLNYLRTGHVTLYGVLMVFSIAKNANYKKKIGVYLTFLTFIYLITAVLQVYLTLFADSYRQFSIYFFLASTIFLIVGFVLYKYPEVLQQLQQLQQKYFTSTIKQTDKARIAKKIKNSRKEEALFLDSALNLTSYCNAIDEKPQYVSQVFSETFSTSFTHFVNAIRVERAQIILTNPKMDTLKILAVAFECGFNNSVTFNKAFVRETGVTPGKYRKNRKLLS</sequence>
<name>A0A6G6GQ58_9FLAO</name>
<keyword evidence="3" id="KW-0804">Transcription</keyword>
<dbReference type="GO" id="GO:0043565">
    <property type="term" value="F:sequence-specific DNA binding"/>
    <property type="evidence" value="ECO:0007669"/>
    <property type="project" value="InterPro"/>
</dbReference>
<dbReference type="AlphaFoldDB" id="A0A6G6GQ58"/>
<dbReference type="RefSeq" id="WP_164680746.1">
    <property type="nucleotide sequence ID" value="NZ_CP049057.1"/>
</dbReference>
<dbReference type="SMART" id="SM00342">
    <property type="entry name" value="HTH_ARAC"/>
    <property type="match status" value="1"/>
</dbReference>
<feature type="transmembrane region" description="Helical" evidence="4">
    <location>
        <begin position="32"/>
        <end position="51"/>
    </location>
</feature>
<evidence type="ECO:0000313" key="6">
    <source>
        <dbReference type="EMBL" id="QIE60735.1"/>
    </source>
</evidence>
<evidence type="ECO:0000256" key="4">
    <source>
        <dbReference type="SAM" id="Phobius"/>
    </source>
</evidence>
<dbReference type="Pfam" id="PF12833">
    <property type="entry name" value="HTH_18"/>
    <property type="match status" value="1"/>
</dbReference>
<keyword evidence="4" id="KW-0812">Transmembrane</keyword>
<reference evidence="6 7" key="1">
    <citation type="submission" date="2020-02" db="EMBL/GenBank/DDBJ databases">
        <title>Complete genome sequence of Flavobacteriaceae bacterium.</title>
        <authorList>
            <person name="Kim S.-J."/>
            <person name="Kim Y.-S."/>
            <person name="Kim K.-H."/>
        </authorList>
    </citation>
    <scope>NUCLEOTIDE SEQUENCE [LARGE SCALE GENOMIC DNA]</scope>
    <source>
        <strain evidence="6 7">RR4-40</strain>
    </source>
</reference>
<dbReference type="InterPro" id="IPR018062">
    <property type="entry name" value="HTH_AraC-typ_CS"/>
</dbReference>
<evidence type="ECO:0000259" key="5">
    <source>
        <dbReference type="PROSITE" id="PS01124"/>
    </source>
</evidence>
<feature type="transmembrane region" description="Helical" evidence="4">
    <location>
        <begin position="6"/>
        <end position="25"/>
    </location>
</feature>
<dbReference type="PROSITE" id="PS00041">
    <property type="entry name" value="HTH_ARAC_FAMILY_1"/>
    <property type="match status" value="1"/>
</dbReference>
<gene>
    <name evidence="6" type="ORF">G5B37_14570</name>
</gene>
<dbReference type="Gene3D" id="1.10.10.60">
    <property type="entry name" value="Homeodomain-like"/>
    <property type="match status" value="1"/>
</dbReference>
<feature type="transmembrane region" description="Helical" evidence="4">
    <location>
        <begin position="63"/>
        <end position="85"/>
    </location>
</feature>
<keyword evidence="7" id="KW-1185">Reference proteome</keyword>
<keyword evidence="1" id="KW-0805">Transcription regulation</keyword>
<dbReference type="SUPFAM" id="SSF46689">
    <property type="entry name" value="Homeodomain-like"/>
    <property type="match status" value="1"/>
</dbReference>
<proteinExistence type="predicted"/>
<feature type="transmembrane region" description="Helical" evidence="4">
    <location>
        <begin position="97"/>
        <end position="119"/>
    </location>
</feature>
<keyword evidence="2" id="KW-0238">DNA-binding</keyword>
<organism evidence="6 7">
    <name type="scientific">Rasiella rasia</name>
    <dbReference type="NCBI Taxonomy" id="2744027"/>
    <lineage>
        <taxon>Bacteria</taxon>
        <taxon>Pseudomonadati</taxon>
        <taxon>Bacteroidota</taxon>
        <taxon>Flavobacteriia</taxon>
        <taxon>Flavobacteriales</taxon>
        <taxon>Flavobacteriaceae</taxon>
        <taxon>Rasiella</taxon>
    </lineage>
</organism>
<evidence type="ECO:0000256" key="1">
    <source>
        <dbReference type="ARBA" id="ARBA00023015"/>
    </source>
</evidence>
<evidence type="ECO:0000256" key="3">
    <source>
        <dbReference type="ARBA" id="ARBA00023163"/>
    </source>
</evidence>
<dbReference type="KEGG" id="mgel:G5B37_14570"/>
<evidence type="ECO:0000256" key="2">
    <source>
        <dbReference type="ARBA" id="ARBA00023125"/>
    </source>
</evidence>
<keyword evidence="4" id="KW-1133">Transmembrane helix</keyword>
<feature type="transmembrane region" description="Helical" evidence="4">
    <location>
        <begin position="197"/>
        <end position="216"/>
    </location>
</feature>
<accession>A0A6G6GQ58</accession>
<dbReference type="PANTHER" id="PTHR43280">
    <property type="entry name" value="ARAC-FAMILY TRANSCRIPTIONAL REGULATOR"/>
    <property type="match status" value="1"/>
</dbReference>
<dbReference type="InterPro" id="IPR009057">
    <property type="entry name" value="Homeodomain-like_sf"/>
</dbReference>
<dbReference type="Proteomes" id="UP000505306">
    <property type="component" value="Chromosome"/>
</dbReference>